<dbReference type="InParanoid" id="A0A2Y9QJE1"/>
<dbReference type="GO" id="GO:0005886">
    <property type="term" value="C:plasma membrane"/>
    <property type="evidence" value="ECO:0007669"/>
    <property type="project" value="UniProtKB-ARBA"/>
</dbReference>
<name>A0A2Y9QJE1_TRIMA</name>
<evidence type="ECO:0000259" key="13">
    <source>
        <dbReference type="PROSITE" id="PS50041"/>
    </source>
</evidence>
<evidence type="ECO:0000313" key="14">
    <source>
        <dbReference type="Proteomes" id="UP000248480"/>
    </source>
</evidence>
<evidence type="ECO:0000256" key="3">
    <source>
        <dbReference type="ARBA" id="ARBA00022734"/>
    </source>
</evidence>
<dbReference type="PANTHER" id="PTHR46329">
    <property type="entry name" value="KILLER CELL LECTIN-LIKE RECEPTOR 2"/>
    <property type="match status" value="1"/>
</dbReference>
<keyword evidence="10" id="KW-0325">Glycoprotein</keyword>
<dbReference type="InterPro" id="IPR016186">
    <property type="entry name" value="C-type_lectin-like/link_sf"/>
</dbReference>
<dbReference type="Pfam" id="PF00059">
    <property type="entry name" value="Lectin_C"/>
    <property type="match status" value="1"/>
</dbReference>
<evidence type="ECO:0000256" key="9">
    <source>
        <dbReference type="ARBA" id="ARBA00023170"/>
    </source>
</evidence>
<dbReference type="InterPro" id="IPR033992">
    <property type="entry name" value="NKR-like_CTLD"/>
</dbReference>
<gene>
    <name evidence="15" type="primary">LOC111819366</name>
</gene>
<keyword evidence="9" id="KW-0675">Receptor</keyword>
<dbReference type="PROSITE" id="PS50041">
    <property type="entry name" value="C_TYPE_LECTIN_2"/>
    <property type="match status" value="1"/>
</dbReference>
<evidence type="ECO:0000256" key="11">
    <source>
        <dbReference type="SAM" id="MobiDB-lite"/>
    </source>
</evidence>
<proteinExistence type="predicted"/>
<keyword evidence="3" id="KW-0430">Lectin</keyword>
<dbReference type="InterPro" id="IPR013600">
    <property type="entry name" value="Ly49_N"/>
</dbReference>
<dbReference type="Pfam" id="PF08391">
    <property type="entry name" value="Ly49"/>
    <property type="match status" value="1"/>
</dbReference>
<feature type="transmembrane region" description="Helical" evidence="12">
    <location>
        <begin position="44"/>
        <end position="66"/>
    </location>
</feature>
<dbReference type="InterPro" id="IPR001304">
    <property type="entry name" value="C-type_lectin-like"/>
</dbReference>
<evidence type="ECO:0000256" key="8">
    <source>
        <dbReference type="ARBA" id="ARBA00023157"/>
    </source>
</evidence>
<evidence type="ECO:0000256" key="2">
    <source>
        <dbReference type="ARBA" id="ARBA00022692"/>
    </source>
</evidence>
<dbReference type="PANTHER" id="PTHR46329:SF1">
    <property type="entry name" value="KILLER CELL LECTIN-LIKE RECEPTOR 2"/>
    <property type="match status" value="1"/>
</dbReference>
<dbReference type="AlphaFoldDB" id="A0A2Y9QJE1"/>
<evidence type="ECO:0000256" key="1">
    <source>
        <dbReference type="ARBA" id="ARBA00004606"/>
    </source>
</evidence>
<protein>
    <submittedName>
        <fullName evidence="15">Killer cell lectin-like receptor 2</fullName>
    </submittedName>
</protein>
<evidence type="ECO:0000256" key="12">
    <source>
        <dbReference type="SAM" id="Phobius"/>
    </source>
</evidence>
<evidence type="ECO:0000256" key="4">
    <source>
        <dbReference type="ARBA" id="ARBA00022889"/>
    </source>
</evidence>
<keyword evidence="2 12" id="KW-0812">Transmembrane</keyword>
<dbReference type="Proteomes" id="UP000248480">
    <property type="component" value="Unplaced"/>
</dbReference>
<dbReference type="KEGG" id="tmu:111819366"/>
<evidence type="ECO:0000256" key="7">
    <source>
        <dbReference type="ARBA" id="ARBA00023136"/>
    </source>
</evidence>
<evidence type="ECO:0000256" key="10">
    <source>
        <dbReference type="ARBA" id="ARBA00023180"/>
    </source>
</evidence>
<accession>A0A2Y9QJE1</accession>
<reference evidence="15" key="1">
    <citation type="submission" date="2025-08" db="UniProtKB">
        <authorList>
            <consortium name="RefSeq"/>
        </authorList>
    </citation>
    <scope>IDENTIFICATION</scope>
</reference>
<organism evidence="14 15">
    <name type="scientific">Trichechus manatus latirostris</name>
    <name type="common">Florida manatee</name>
    <dbReference type="NCBI Taxonomy" id="127582"/>
    <lineage>
        <taxon>Eukaryota</taxon>
        <taxon>Metazoa</taxon>
        <taxon>Chordata</taxon>
        <taxon>Craniata</taxon>
        <taxon>Vertebrata</taxon>
        <taxon>Euteleostomi</taxon>
        <taxon>Mammalia</taxon>
        <taxon>Eutheria</taxon>
        <taxon>Afrotheria</taxon>
        <taxon>Sirenia</taxon>
        <taxon>Trichechidae</taxon>
        <taxon>Trichechus</taxon>
    </lineage>
</organism>
<dbReference type="Gene3D" id="3.10.100.10">
    <property type="entry name" value="Mannose-Binding Protein A, subunit A"/>
    <property type="match status" value="1"/>
</dbReference>
<feature type="domain" description="C-type lectin" evidence="13">
    <location>
        <begin position="141"/>
        <end position="250"/>
    </location>
</feature>
<keyword evidence="7 12" id="KW-0472">Membrane</keyword>
<keyword evidence="6 12" id="KW-1133">Transmembrane helix</keyword>
<evidence type="ECO:0000313" key="15">
    <source>
        <dbReference type="RefSeq" id="XP_023581571.1"/>
    </source>
</evidence>
<comment type="subcellular location">
    <subcellularLocation>
        <location evidence="1">Membrane</location>
        <topology evidence="1">Single-pass type II membrane protein</topology>
    </subcellularLocation>
</comment>
<dbReference type="CDD" id="cd03593">
    <property type="entry name" value="CLECT_NK_receptors_like"/>
    <property type="match status" value="1"/>
</dbReference>
<dbReference type="InterPro" id="IPR052013">
    <property type="entry name" value="Mouse_KLRs"/>
</dbReference>
<feature type="compositionally biased region" description="Polar residues" evidence="11">
    <location>
        <begin position="1"/>
        <end position="19"/>
    </location>
</feature>
<dbReference type="GeneID" id="111819366"/>
<sequence>MSNQEVIYSTPGFLQSPSESQRRLRPGGTKGPGKLMTKEFSAPWRLIAITLGVFCLLLLMTVAVLGTKIFQYIQEKHHQEDMLRNLSQNHHIMQNDSYLKEQKKELDSSFIKKSECHRKNEISSESLQNMGKLYEEKWTCCGVTCYYFTTEHKTWKDCQQICQNYGSSLLKIDDKDELVFIQSQAYHNTYWIGLAYDNMENKWKWVNSSTSSGFNFTIMSLPSRRGNCAFLTSTRITDIRCSNTYNCICEKRVDCIFPNSL</sequence>
<dbReference type="SUPFAM" id="SSF56436">
    <property type="entry name" value="C-type lectin-like"/>
    <property type="match status" value="1"/>
</dbReference>
<evidence type="ECO:0000256" key="6">
    <source>
        <dbReference type="ARBA" id="ARBA00022989"/>
    </source>
</evidence>
<dbReference type="SMART" id="SM00034">
    <property type="entry name" value="CLECT"/>
    <property type="match status" value="1"/>
</dbReference>
<feature type="region of interest" description="Disordered" evidence="11">
    <location>
        <begin position="1"/>
        <end position="35"/>
    </location>
</feature>
<dbReference type="InterPro" id="IPR016187">
    <property type="entry name" value="CTDL_fold"/>
</dbReference>
<dbReference type="RefSeq" id="XP_023581571.1">
    <property type="nucleotide sequence ID" value="XM_023725803.1"/>
</dbReference>
<keyword evidence="4" id="KW-0130">Cell adhesion</keyword>
<keyword evidence="14" id="KW-1185">Reference proteome</keyword>
<dbReference type="GO" id="GO:0030246">
    <property type="term" value="F:carbohydrate binding"/>
    <property type="evidence" value="ECO:0007669"/>
    <property type="project" value="UniProtKB-KW"/>
</dbReference>
<dbReference type="GO" id="GO:0007155">
    <property type="term" value="P:cell adhesion"/>
    <property type="evidence" value="ECO:0007669"/>
    <property type="project" value="UniProtKB-KW"/>
</dbReference>
<keyword evidence="8" id="KW-1015">Disulfide bond</keyword>
<keyword evidence="5" id="KW-0735">Signal-anchor</keyword>
<evidence type="ECO:0000256" key="5">
    <source>
        <dbReference type="ARBA" id="ARBA00022968"/>
    </source>
</evidence>